<dbReference type="SUPFAM" id="SSF56281">
    <property type="entry name" value="Metallo-hydrolase/oxidoreductase"/>
    <property type="match status" value="1"/>
</dbReference>
<evidence type="ECO:0000259" key="1">
    <source>
        <dbReference type="Pfam" id="PF12706"/>
    </source>
</evidence>
<dbReference type="EMBL" id="BAABBY010000003">
    <property type="protein sequence ID" value="GAA4200283.1"/>
    <property type="molecule type" value="Genomic_DNA"/>
</dbReference>
<keyword evidence="3" id="KW-1185">Reference proteome</keyword>
<dbReference type="Proteomes" id="UP001501772">
    <property type="component" value="Unassembled WGS sequence"/>
</dbReference>
<evidence type="ECO:0000313" key="3">
    <source>
        <dbReference type="Proteomes" id="UP001501772"/>
    </source>
</evidence>
<accession>A0ABP8B952</accession>
<proteinExistence type="predicted"/>
<organism evidence="2 3">
    <name type="scientific">Pedobacter jeongneungensis</name>
    <dbReference type="NCBI Taxonomy" id="947309"/>
    <lineage>
        <taxon>Bacteria</taxon>
        <taxon>Pseudomonadati</taxon>
        <taxon>Bacteroidota</taxon>
        <taxon>Sphingobacteriia</taxon>
        <taxon>Sphingobacteriales</taxon>
        <taxon>Sphingobacteriaceae</taxon>
        <taxon>Pedobacter</taxon>
    </lineage>
</organism>
<reference evidence="3" key="1">
    <citation type="journal article" date="2019" name="Int. J. Syst. Evol. Microbiol.">
        <title>The Global Catalogue of Microorganisms (GCM) 10K type strain sequencing project: providing services to taxonomists for standard genome sequencing and annotation.</title>
        <authorList>
            <consortium name="The Broad Institute Genomics Platform"/>
            <consortium name="The Broad Institute Genome Sequencing Center for Infectious Disease"/>
            <person name="Wu L."/>
            <person name="Ma J."/>
        </authorList>
    </citation>
    <scope>NUCLEOTIDE SEQUENCE [LARGE SCALE GENOMIC DNA]</scope>
    <source>
        <strain evidence="3">JCM 17626</strain>
    </source>
</reference>
<comment type="caution">
    <text evidence="2">The sequence shown here is derived from an EMBL/GenBank/DDBJ whole genome shotgun (WGS) entry which is preliminary data.</text>
</comment>
<dbReference type="InterPro" id="IPR036866">
    <property type="entry name" value="RibonucZ/Hydroxyglut_hydro"/>
</dbReference>
<dbReference type="Gene3D" id="3.60.15.10">
    <property type="entry name" value="Ribonuclease Z/Hydroxyacylglutathione hydrolase-like"/>
    <property type="match status" value="1"/>
</dbReference>
<feature type="domain" description="Metallo-beta-lactamase" evidence="1">
    <location>
        <begin position="66"/>
        <end position="254"/>
    </location>
</feature>
<dbReference type="Pfam" id="PF12706">
    <property type="entry name" value="Lactamase_B_2"/>
    <property type="match status" value="1"/>
</dbReference>
<evidence type="ECO:0000313" key="2">
    <source>
        <dbReference type="EMBL" id="GAA4200283.1"/>
    </source>
</evidence>
<dbReference type="InterPro" id="IPR001279">
    <property type="entry name" value="Metallo-B-lactamas"/>
</dbReference>
<name>A0ABP8B952_9SPHI</name>
<gene>
    <name evidence="2" type="primary">pqqB</name>
    <name evidence="2" type="ORF">GCM10022289_11800</name>
</gene>
<sequence length="299" mass="34425">MLSFSFKTWAQEAPKSSFILVLGVAQDGGYPHMGCQKNCCKMAWKDEKLRKNVVSLALVDPQTKKWWLFEATPDIKQQLQDFRKSTNEAYPYLPEGIFITHAHIGHYTGLMEFGREVMSTNGLKVYVLPKLKSFIEQNGPWSQLVKLNNINLITLKADQSINIADNKITAFTVPHRDEFSETAGFKIETPTKKYLFIPDIDKWSKWNKNIIDEVKKVDVAMIDATFYSNNELGNRPIAEVPHPLVTETEELFSKEARNIKSKIFLIHFNHTNPMLWDPTTQKQVLKNGFNFAKQGDVYY</sequence>
<protein>
    <submittedName>
        <fullName evidence="2">Pyrroloquinoline quinone biosynthesis protein PqqB</fullName>
    </submittedName>
</protein>